<protein>
    <recommendedName>
        <fullName evidence="1">Methyltransferase FkbM domain-containing protein</fullName>
    </recommendedName>
</protein>
<dbReference type="SUPFAM" id="SSF53335">
    <property type="entry name" value="S-adenosyl-L-methionine-dependent methyltransferases"/>
    <property type="match status" value="1"/>
</dbReference>
<evidence type="ECO:0000313" key="2">
    <source>
        <dbReference type="EMBL" id="QDV82915.1"/>
    </source>
</evidence>
<dbReference type="Proteomes" id="UP000318081">
    <property type="component" value="Chromosome"/>
</dbReference>
<dbReference type="PANTHER" id="PTHR34203:SF15">
    <property type="entry name" value="SLL1173 PROTEIN"/>
    <property type="match status" value="1"/>
</dbReference>
<accession>A0ABX5XPL9</accession>
<dbReference type="InterPro" id="IPR029063">
    <property type="entry name" value="SAM-dependent_MTases_sf"/>
</dbReference>
<dbReference type="Pfam" id="PF05050">
    <property type="entry name" value="Methyltransf_21"/>
    <property type="match status" value="1"/>
</dbReference>
<keyword evidence="3" id="KW-1185">Reference proteome</keyword>
<gene>
    <name evidence="2" type="ORF">TBK1r_18470</name>
</gene>
<dbReference type="RefSeq" id="WP_419581143.1">
    <property type="nucleotide sequence ID" value="NZ_CP036432.1"/>
</dbReference>
<proteinExistence type="predicted"/>
<organism evidence="2 3">
    <name type="scientific">Stieleria magnilauensis</name>
    <dbReference type="NCBI Taxonomy" id="2527963"/>
    <lineage>
        <taxon>Bacteria</taxon>
        <taxon>Pseudomonadati</taxon>
        <taxon>Planctomycetota</taxon>
        <taxon>Planctomycetia</taxon>
        <taxon>Pirellulales</taxon>
        <taxon>Pirellulaceae</taxon>
        <taxon>Stieleria</taxon>
    </lineage>
</organism>
<dbReference type="InterPro" id="IPR006342">
    <property type="entry name" value="FkbM_mtfrase"/>
</dbReference>
<feature type="domain" description="Methyltransferase FkbM" evidence="1">
    <location>
        <begin position="103"/>
        <end position="266"/>
    </location>
</feature>
<dbReference type="PANTHER" id="PTHR34203">
    <property type="entry name" value="METHYLTRANSFERASE, FKBM FAMILY PROTEIN"/>
    <property type="match status" value="1"/>
</dbReference>
<dbReference type="NCBIfam" id="TIGR01444">
    <property type="entry name" value="fkbM_fam"/>
    <property type="match status" value="1"/>
</dbReference>
<evidence type="ECO:0000259" key="1">
    <source>
        <dbReference type="Pfam" id="PF05050"/>
    </source>
</evidence>
<sequence>MDNLSYIELSKKHSRIGELREKLHYSLVRRWFRHVPFEWGKAYLWERIRRRKFRFRTEIRQGILVEGVSTDYIQQRLFFFGVWEPYLTAWLEEILEPGDIFVDVGANIGYYSLLSSKLVGDHGCVIAVEASPEIYQLLKLHIELNAISNIRPHNVAATDSRKRLCVIPGPSTNIGKTNVGEVAIGGVPIQGVPLSELLSGIRVDAIKAIKIDVEGAEFSVLTGLQSVLGRLPDSAMLIVEISPELQEDGKRSATELIDLMQSFGFNPYVIGNSYQMNEYFRNQGRVALVRLRGGVSQQTDVVFSKLDVSHL</sequence>
<reference evidence="2 3" key="1">
    <citation type="submission" date="2019-02" db="EMBL/GenBank/DDBJ databases">
        <title>Deep-cultivation of Planctomycetes and their phenomic and genomic characterization uncovers novel biology.</title>
        <authorList>
            <person name="Wiegand S."/>
            <person name="Jogler M."/>
            <person name="Boedeker C."/>
            <person name="Pinto D."/>
            <person name="Vollmers J."/>
            <person name="Rivas-Marin E."/>
            <person name="Kohn T."/>
            <person name="Peeters S.H."/>
            <person name="Heuer A."/>
            <person name="Rast P."/>
            <person name="Oberbeckmann S."/>
            <person name="Bunk B."/>
            <person name="Jeske O."/>
            <person name="Meyerdierks A."/>
            <person name="Storesund J.E."/>
            <person name="Kallscheuer N."/>
            <person name="Luecker S."/>
            <person name="Lage O.M."/>
            <person name="Pohl T."/>
            <person name="Merkel B.J."/>
            <person name="Hornburger P."/>
            <person name="Mueller R.-W."/>
            <person name="Bruemmer F."/>
            <person name="Labrenz M."/>
            <person name="Spormann A.M."/>
            <person name="Op den Camp H."/>
            <person name="Overmann J."/>
            <person name="Amann R."/>
            <person name="Jetten M.S.M."/>
            <person name="Mascher T."/>
            <person name="Medema M.H."/>
            <person name="Devos D.P."/>
            <person name="Kaster A.-K."/>
            <person name="Ovreas L."/>
            <person name="Rohde M."/>
            <person name="Galperin M.Y."/>
            <person name="Jogler C."/>
        </authorList>
    </citation>
    <scope>NUCLEOTIDE SEQUENCE [LARGE SCALE GENOMIC DNA]</scope>
    <source>
        <strain evidence="2 3">TBK1r</strain>
    </source>
</reference>
<evidence type="ECO:0000313" key="3">
    <source>
        <dbReference type="Proteomes" id="UP000318081"/>
    </source>
</evidence>
<name>A0ABX5XPL9_9BACT</name>
<dbReference type="Gene3D" id="3.40.50.150">
    <property type="entry name" value="Vaccinia Virus protein VP39"/>
    <property type="match status" value="1"/>
</dbReference>
<dbReference type="InterPro" id="IPR052514">
    <property type="entry name" value="SAM-dependent_MTase"/>
</dbReference>
<dbReference type="EMBL" id="CP036432">
    <property type="protein sequence ID" value="QDV82915.1"/>
    <property type="molecule type" value="Genomic_DNA"/>
</dbReference>